<dbReference type="InterPro" id="IPR051164">
    <property type="entry name" value="NmrA-like_oxidored"/>
</dbReference>
<organism evidence="4 5">
    <name type="scientific">Acrocarpospora pleiomorpha</name>
    <dbReference type="NCBI Taxonomy" id="90975"/>
    <lineage>
        <taxon>Bacteria</taxon>
        <taxon>Bacillati</taxon>
        <taxon>Actinomycetota</taxon>
        <taxon>Actinomycetes</taxon>
        <taxon>Streptosporangiales</taxon>
        <taxon>Streptosporangiaceae</taxon>
        <taxon>Acrocarpospora</taxon>
    </lineage>
</organism>
<dbReference type="SUPFAM" id="SSF51735">
    <property type="entry name" value="NAD(P)-binding Rossmann-fold domains"/>
    <property type="match status" value="1"/>
</dbReference>
<evidence type="ECO:0000256" key="2">
    <source>
        <dbReference type="ARBA" id="ARBA00022857"/>
    </source>
</evidence>
<dbReference type="RefSeq" id="WP_155343499.1">
    <property type="nucleotide sequence ID" value="NZ_BAAAHM010000010.1"/>
</dbReference>
<dbReference type="InterPro" id="IPR008030">
    <property type="entry name" value="NmrA-like"/>
</dbReference>
<dbReference type="AlphaFoldDB" id="A0A5M3XFH4"/>
<gene>
    <name evidence="4" type="ORF">Aple_012460</name>
</gene>
<comment type="similarity">
    <text evidence="1">Belongs to the NmrA-type oxidoreductase family.</text>
</comment>
<dbReference type="InterPro" id="IPR036291">
    <property type="entry name" value="NAD(P)-bd_dom_sf"/>
</dbReference>
<dbReference type="Proteomes" id="UP000377595">
    <property type="component" value="Unassembled WGS sequence"/>
</dbReference>
<name>A0A5M3XFH4_9ACTN</name>
<dbReference type="OrthoDB" id="319724at2"/>
<comment type="caution">
    <text evidence="4">The sequence shown here is derived from an EMBL/GenBank/DDBJ whole genome shotgun (WGS) entry which is preliminary data.</text>
</comment>
<reference evidence="4 5" key="1">
    <citation type="submission" date="2019-10" db="EMBL/GenBank/DDBJ databases">
        <title>Whole genome shotgun sequence of Acrocarpospora pleiomorpha NBRC 16267.</title>
        <authorList>
            <person name="Ichikawa N."/>
            <person name="Kimura A."/>
            <person name="Kitahashi Y."/>
            <person name="Komaki H."/>
            <person name="Oguchi A."/>
        </authorList>
    </citation>
    <scope>NUCLEOTIDE SEQUENCE [LARGE SCALE GENOMIC DNA]</scope>
    <source>
        <strain evidence="4 5">NBRC 16267</strain>
    </source>
</reference>
<dbReference type="PANTHER" id="PTHR42748:SF7">
    <property type="entry name" value="NMRA LIKE REDOX SENSOR 1-RELATED"/>
    <property type="match status" value="1"/>
</dbReference>
<dbReference type="Gene3D" id="3.90.25.10">
    <property type="entry name" value="UDP-galactose 4-epimerase, domain 1"/>
    <property type="match status" value="1"/>
</dbReference>
<accession>A0A5M3XFH4</accession>
<feature type="domain" description="NmrA-like" evidence="3">
    <location>
        <begin position="4"/>
        <end position="278"/>
    </location>
</feature>
<dbReference type="EMBL" id="BLAF01000007">
    <property type="protein sequence ID" value="GES18351.1"/>
    <property type="molecule type" value="Genomic_DNA"/>
</dbReference>
<dbReference type="Gene3D" id="3.40.50.720">
    <property type="entry name" value="NAD(P)-binding Rossmann-like Domain"/>
    <property type="match status" value="1"/>
</dbReference>
<dbReference type="CDD" id="cd05251">
    <property type="entry name" value="NmrA_like_SDR_a"/>
    <property type="match status" value="1"/>
</dbReference>
<keyword evidence="5" id="KW-1185">Reference proteome</keyword>
<evidence type="ECO:0000313" key="4">
    <source>
        <dbReference type="EMBL" id="GES18351.1"/>
    </source>
</evidence>
<keyword evidence="2" id="KW-0521">NADP</keyword>
<dbReference type="Pfam" id="PF05368">
    <property type="entry name" value="NmrA"/>
    <property type="match status" value="1"/>
</dbReference>
<proteinExistence type="inferred from homology"/>
<dbReference type="PANTHER" id="PTHR42748">
    <property type="entry name" value="NITROGEN METABOLITE REPRESSION PROTEIN NMRA FAMILY MEMBER"/>
    <property type="match status" value="1"/>
</dbReference>
<sequence length="312" mass="33552">MSHDKVITVLGATGTQGGAVARALLADGEFTVRAVTRNAASPKAQTLAGLGADVVEATLTDEGSLRRVFEGAYGAFLVTPYWEHRSPTRELAEVENLISAAQAAGLRHVLWSTLEDTREAMAADDNRMPFVDGYRVPHFDVKGGAADALFAKSGLPTTYLLLSFYWDNLLTLAKPQRDPDGTLAMHLPLGDTPIAGVASDDIGQVALRVLRQPSETIGATIPVVGEYQTGEQMAAALSTVLGEPVAYRPPTHDQFRGFGFPGADELGNMFQYYAEFPGSYLGRRDLEVARVFNPDPLSLTDFLAAHRTELTA</sequence>
<evidence type="ECO:0000313" key="5">
    <source>
        <dbReference type="Proteomes" id="UP000377595"/>
    </source>
</evidence>
<evidence type="ECO:0000256" key="1">
    <source>
        <dbReference type="ARBA" id="ARBA00006328"/>
    </source>
</evidence>
<protein>
    <submittedName>
        <fullName evidence="4">Nucleotide-diphosphate-sugar epimerase</fullName>
    </submittedName>
</protein>
<evidence type="ECO:0000259" key="3">
    <source>
        <dbReference type="Pfam" id="PF05368"/>
    </source>
</evidence>